<sequence>MKEMLWLVKNTLNVTFKKKINIFLFVCLPLLGIFVSLLTEGSMDKTDLRVGIINHDGGRIAEDTKDFLKGIENVNISAVSEAEGKSQIASGELDCVITFEQGFSQSVQSGEPAHIAIASVKGAEITGFVKSYVYHYIDNIAAIGKSAQGNEKRFEEMYKNYRSSETGVKTYTVEDTAKNRNMTERTVGFLLMAMLFSAGSLTELLVKEKENRTYFRLLTTPITARQYVMSNVAVSMSVIACQIFLTLIMVKYVFRMETGISFWEMAAVLLIFALSAVGLALITVVFANSSKSSGVLRNLIFMPTIMLSGCFWPIEIMPSFAQRIADFLPQRWVLDTLAKLQEGQQLQGLYLNIMILFAFAAVFFLIVIYKFKRNNDVRNFA</sequence>
<comment type="subcellular location">
    <subcellularLocation>
        <location evidence="1">Cell membrane</location>
        <topology evidence="1">Multi-pass membrane protein</topology>
    </subcellularLocation>
</comment>
<dbReference type="EMBL" id="NILF01000062">
    <property type="protein sequence ID" value="TWL35040.1"/>
    <property type="molecule type" value="Genomic_DNA"/>
</dbReference>
<keyword evidence="4" id="KW-1003">Cell membrane</keyword>
<dbReference type="PROSITE" id="PS51012">
    <property type="entry name" value="ABC_TM2"/>
    <property type="match status" value="1"/>
</dbReference>
<feature type="transmembrane region" description="Helical" evidence="8">
    <location>
        <begin position="20"/>
        <end position="39"/>
    </location>
</feature>
<gene>
    <name evidence="11" type="ORF">B4121_1535</name>
    <name evidence="12" type="ORF">CHCC15381_3483</name>
    <name evidence="10" type="ORF">PVN32_00815</name>
</gene>
<reference evidence="11 13" key="1">
    <citation type="journal article" date="2016" name="Front. Microbiol.">
        <title>High-Level Heat Resistance of Spores of Bacillus amyloliquefaciens and Bacillus licheniformis Results from the Presence of a spoVA Operon in a Tn1546 Transposon.</title>
        <authorList>
            <person name="Berendsen E.M."/>
            <person name="Koning R.A."/>
            <person name="Boekhorst J."/>
            <person name="de Jong A."/>
            <person name="Kuipers O.P."/>
            <person name="Wells-Bennik M.H."/>
        </authorList>
    </citation>
    <scope>NUCLEOTIDE SEQUENCE [LARGE SCALE GENOMIC DNA]</scope>
    <source>
        <strain evidence="11 13">B4121</strain>
    </source>
</reference>
<evidence type="ECO:0000256" key="6">
    <source>
        <dbReference type="ARBA" id="ARBA00022989"/>
    </source>
</evidence>
<evidence type="ECO:0000256" key="5">
    <source>
        <dbReference type="ARBA" id="ARBA00022692"/>
    </source>
</evidence>
<dbReference type="PANTHER" id="PTHR30294:SF45">
    <property type="entry name" value="LINEARMYCIN RESISTANCE PERMEASE PROTEIN LNRN"/>
    <property type="match status" value="1"/>
</dbReference>
<evidence type="ECO:0000313" key="13">
    <source>
        <dbReference type="Proteomes" id="UP000185604"/>
    </source>
</evidence>
<accession>A0A6I7TI72</accession>
<feature type="domain" description="ABC transmembrane type-2" evidence="9">
    <location>
        <begin position="151"/>
        <end position="374"/>
    </location>
</feature>
<keyword evidence="3" id="KW-0813">Transport</keyword>
<evidence type="ECO:0000256" key="7">
    <source>
        <dbReference type="ARBA" id="ARBA00023136"/>
    </source>
</evidence>
<evidence type="ECO:0000313" key="14">
    <source>
        <dbReference type="Proteomes" id="UP000429980"/>
    </source>
</evidence>
<evidence type="ECO:0000256" key="2">
    <source>
        <dbReference type="ARBA" id="ARBA00007783"/>
    </source>
</evidence>
<dbReference type="RefSeq" id="WP_020453328.1">
    <property type="nucleotide sequence ID" value="NZ_AP023088.1"/>
</dbReference>
<dbReference type="Proteomes" id="UP001216709">
    <property type="component" value="Unassembled WGS sequence"/>
</dbReference>
<dbReference type="EMBL" id="JARAFO010000001">
    <property type="protein sequence ID" value="MDE1450707.1"/>
    <property type="molecule type" value="Genomic_DNA"/>
</dbReference>
<proteinExistence type="inferred from homology"/>
<dbReference type="GeneID" id="56673696"/>
<feature type="transmembrane region" description="Helical" evidence="8">
    <location>
        <begin position="266"/>
        <end position="287"/>
    </location>
</feature>
<dbReference type="InterPro" id="IPR013525">
    <property type="entry name" value="ABC2_TM"/>
</dbReference>
<feature type="transmembrane region" description="Helical" evidence="8">
    <location>
        <begin position="299"/>
        <end position="321"/>
    </location>
</feature>
<evidence type="ECO:0000256" key="8">
    <source>
        <dbReference type="SAM" id="Phobius"/>
    </source>
</evidence>
<dbReference type="AlphaFoldDB" id="A0A6I7TI72"/>
<dbReference type="InterPro" id="IPR051449">
    <property type="entry name" value="ABC-2_transporter_component"/>
</dbReference>
<evidence type="ECO:0000313" key="10">
    <source>
        <dbReference type="EMBL" id="MDE1450707.1"/>
    </source>
</evidence>
<comment type="similarity">
    <text evidence="2">Belongs to the ABC-2 integral membrane protein family.</text>
</comment>
<comment type="caution">
    <text evidence="11">The sequence shown here is derived from an EMBL/GenBank/DDBJ whole genome shotgun (WGS) entry which is preliminary data.</text>
</comment>
<reference evidence="10" key="3">
    <citation type="submission" date="2022-12" db="EMBL/GenBank/DDBJ databases">
        <title>Draft Genome Sequences of Bacillus licheniformis and Bacillus paralicheniformis strains isolated from Irish skim milk powders.</title>
        <authorList>
            <person name="Lourenco A."/>
            <person name="Li F."/>
            <person name="Geraldine D."/>
            <person name="Tobin J.T."/>
            <person name="Butler F."/>
            <person name="Jordan K."/>
            <person name="Obrien T."/>
        </authorList>
    </citation>
    <scope>NUCLEOTIDE SEQUENCE</scope>
    <source>
        <strain evidence="10">3370</strain>
    </source>
</reference>
<protein>
    <submittedName>
        <fullName evidence="10">ABC transporter permease</fullName>
    </submittedName>
    <submittedName>
        <fullName evidence="12">Inner membrane transport permease YbhS</fullName>
    </submittedName>
    <submittedName>
        <fullName evidence="11">Streptolysin S export transmembrane permease (SagI)</fullName>
    </submittedName>
</protein>
<dbReference type="EMBL" id="LKPO01000008">
    <property type="protein sequence ID" value="OLF95973.1"/>
    <property type="molecule type" value="Genomic_DNA"/>
</dbReference>
<name>A0A6I7TI72_9BACI</name>
<evidence type="ECO:0000256" key="4">
    <source>
        <dbReference type="ARBA" id="ARBA00022475"/>
    </source>
</evidence>
<feature type="transmembrane region" description="Helical" evidence="8">
    <location>
        <begin position="187"/>
        <end position="206"/>
    </location>
</feature>
<keyword evidence="6 8" id="KW-1133">Transmembrane helix</keyword>
<dbReference type="InterPro" id="IPR047817">
    <property type="entry name" value="ABC2_TM_bact-type"/>
</dbReference>
<organism evidence="11 13">
    <name type="scientific">Bacillus paralicheniformis</name>
    <dbReference type="NCBI Taxonomy" id="1648923"/>
    <lineage>
        <taxon>Bacteria</taxon>
        <taxon>Bacillati</taxon>
        <taxon>Bacillota</taxon>
        <taxon>Bacilli</taxon>
        <taxon>Bacillales</taxon>
        <taxon>Bacillaceae</taxon>
        <taxon>Bacillus</taxon>
    </lineage>
</organism>
<reference evidence="12 14" key="2">
    <citation type="submission" date="2019-06" db="EMBL/GenBank/DDBJ databases">
        <title>Genome sequence analysis of &gt;100 Bacillus licheniformis strains suggests intrinsic resistance to this species.</title>
        <authorList>
            <person name="Wels M."/>
            <person name="Siezen R.J."/>
            <person name="Johansen E."/>
            <person name="Stuer-Lauridsen B."/>
            <person name="Bjerre K."/>
            <person name="Nielsen B.K.K."/>
        </authorList>
    </citation>
    <scope>NUCLEOTIDE SEQUENCE [LARGE SCALE GENOMIC DNA]</scope>
    <source>
        <strain evidence="12 14">BAC-15381</strain>
    </source>
</reference>
<evidence type="ECO:0000313" key="12">
    <source>
        <dbReference type="EMBL" id="TWL35040.1"/>
    </source>
</evidence>
<dbReference type="Pfam" id="PF12698">
    <property type="entry name" value="ABC2_membrane_3"/>
    <property type="match status" value="1"/>
</dbReference>
<dbReference type="Gene3D" id="3.40.1710.10">
    <property type="entry name" value="abc type-2 transporter like domain"/>
    <property type="match status" value="1"/>
</dbReference>
<dbReference type="PANTHER" id="PTHR30294">
    <property type="entry name" value="MEMBRANE COMPONENT OF ABC TRANSPORTER YHHJ-RELATED"/>
    <property type="match status" value="1"/>
</dbReference>
<evidence type="ECO:0000256" key="1">
    <source>
        <dbReference type="ARBA" id="ARBA00004651"/>
    </source>
</evidence>
<keyword evidence="14" id="KW-1185">Reference proteome</keyword>
<dbReference type="Proteomes" id="UP000429980">
    <property type="component" value="Unassembled WGS sequence"/>
</dbReference>
<feature type="transmembrane region" description="Helical" evidence="8">
    <location>
        <begin position="227"/>
        <end position="254"/>
    </location>
</feature>
<keyword evidence="7 8" id="KW-0472">Membrane</keyword>
<feature type="transmembrane region" description="Helical" evidence="8">
    <location>
        <begin position="349"/>
        <end position="369"/>
    </location>
</feature>
<keyword evidence="5 8" id="KW-0812">Transmembrane</keyword>
<evidence type="ECO:0000259" key="9">
    <source>
        <dbReference type="PROSITE" id="PS51012"/>
    </source>
</evidence>
<dbReference type="GO" id="GO:0005886">
    <property type="term" value="C:plasma membrane"/>
    <property type="evidence" value="ECO:0007669"/>
    <property type="project" value="UniProtKB-SubCell"/>
</dbReference>
<evidence type="ECO:0000256" key="3">
    <source>
        <dbReference type="ARBA" id="ARBA00022448"/>
    </source>
</evidence>
<evidence type="ECO:0000313" key="11">
    <source>
        <dbReference type="EMBL" id="OLF95973.1"/>
    </source>
</evidence>
<dbReference type="Proteomes" id="UP000185604">
    <property type="component" value="Unassembled WGS sequence"/>
</dbReference>
<dbReference type="GO" id="GO:0140359">
    <property type="term" value="F:ABC-type transporter activity"/>
    <property type="evidence" value="ECO:0007669"/>
    <property type="project" value="InterPro"/>
</dbReference>